<sequence>MTRLNTEQYVDGNALAGPLAEVFAVDVTAAVERCIGCGRAGPVAALRVYQHAPGLVARCPGCDAVVMRVVRGPDTAWLDLKGTMSLQIPLASSG</sequence>
<dbReference type="EMBL" id="BAAAGS010000073">
    <property type="protein sequence ID" value="GAA0557291.1"/>
    <property type="molecule type" value="Genomic_DNA"/>
</dbReference>
<evidence type="ECO:0000313" key="1">
    <source>
        <dbReference type="EMBL" id="GAA0557291.1"/>
    </source>
</evidence>
<proteinExistence type="predicted"/>
<accession>A0ABN1E1L8</accession>
<dbReference type="Pfam" id="PF20120">
    <property type="entry name" value="DUF6510"/>
    <property type="match status" value="1"/>
</dbReference>
<name>A0ABN1E1L8_SACER</name>
<keyword evidence="2" id="KW-1185">Reference proteome</keyword>
<dbReference type="Proteomes" id="UP001500729">
    <property type="component" value="Unassembled WGS sequence"/>
</dbReference>
<organism evidence="1 2">
    <name type="scientific">Saccharopolyspora erythraea</name>
    <name type="common">Streptomyces erythraeus</name>
    <dbReference type="NCBI Taxonomy" id="1836"/>
    <lineage>
        <taxon>Bacteria</taxon>
        <taxon>Bacillati</taxon>
        <taxon>Actinomycetota</taxon>
        <taxon>Actinomycetes</taxon>
        <taxon>Pseudonocardiales</taxon>
        <taxon>Pseudonocardiaceae</taxon>
        <taxon>Saccharopolyspora</taxon>
    </lineage>
</organism>
<evidence type="ECO:0000313" key="2">
    <source>
        <dbReference type="Proteomes" id="UP001500729"/>
    </source>
</evidence>
<gene>
    <name evidence="1" type="ORF">GCM10009533_63630</name>
</gene>
<comment type="caution">
    <text evidence="1">The sequence shown here is derived from an EMBL/GenBank/DDBJ whole genome shotgun (WGS) entry which is preliminary data.</text>
</comment>
<protein>
    <submittedName>
        <fullName evidence="1">DUF6510 family protein</fullName>
    </submittedName>
</protein>
<reference evidence="1 2" key="1">
    <citation type="journal article" date="2019" name="Int. J. Syst. Evol. Microbiol.">
        <title>The Global Catalogue of Microorganisms (GCM) 10K type strain sequencing project: providing services to taxonomists for standard genome sequencing and annotation.</title>
        <authorList>
            <consortium name="The Broad Institute Genomics Platform"/>
            <consortium name="The Broad Institute Genome Sequencing Center for Infectious Disease"/>
            <person name="Wu L."/>
            <person name="Ma J."/>
        </authorList>
    </citation>
    <scope>NUCLEOTIDE SEQUENCE [LARGE SCALE GENOMIC DNA]</scope>
    <source>
        <strain evidence="1 2">JCM 10303</strain>
    </source>
</reference>
<dbReference type="RefSeq" id="WP_009950993.1">
    <property type="nucleotide sequence ID" value="NZ_BAAAGS010000073.1"/>
</dbReference>
<dbReference type="InterPro" id="IPR045423">
    <property type="entry name" value="DUF6510"/>
</dbReference>